<comment type="similarity">
    <text evidence="1">Belongs to the transglycosylase Slt family.</text>
</comment>
<reference evidence="4 5" key="1">
    <citation type="submission" date="2024-01" db="EMBL/GenBank/DDBJ databases">
        <title>New evidence supports the origin of RcGTA from prophage.</title>
        <authorList>
            <person name="Xu Y."/>
            <person name="Liu B."/>
            <person name="Chen F."/>
        </authorList>
    </citation>
    <scope>NUCLEOTIDE SEQUENCE [LARGE SCALE GENOMIC DNA]</scope>
    <source>
        <strain evidence="4 5">CBW1107-2</strain>
    </source>
</reference>
<dbReference type="GO" id="GO:0016829">
    <property type="term" value="F:lyase activity"/>
    <property type="evidence" value="ECO:0007669"/>
    <property type="project" value="UniProtKB-KW"/>
</dbReference>
<evidence type="ECO:0000313" key="5">
    <source>
        <dbReference type="Proteomes" id="UP001559025"/>
    </source>
</evidence>
<gene>
    <name evidence="4" type="ORF">V1479_21925</name>
</gene>
<name>A0ABV3WZ57_9HYPH</name>
<dbReference type="EC" id="4.2.2.n1" evidence="4"/>
<evidence type="ECO:0000256" key="1">
    <source>
        <dbReference type="ARBA" id="ARBA00007734"/>
    </source>
</evidence>
<protein>
    <submittedName>
        <fullName evidence="4">Lytic transglycosylase domain-containing protein</fullName>
        <ecNumber evidence="4">4.2.2.n1</ecNumber>
    </submittedName>
</protein>
<organism evidence="4 5">
    <name type="scientific">Neoaquamicrobium sediminum</name>
    <dbReference type="NCBI Taxonomy" id="1849104"/>
    <lineage>
        <taxon>Bacteria</taxon>
        <taxon>Pseudomonadati</taxon>
        <taxon>Pseudomonadota</taxon>
        <taxon>Alphaproteobacteria</taxon>
        <taxon>Hyphomicrobiales</taxon>
        <taxon>Phyllobacteriaceae</taxon>
        <taxon>Neoaquamicrobium</taxon>
    </lineage>
</organism>
<keyword evidence="5" id="KW-1185">Reference proteome</keyword>
<sequence>MPDIETPLWRLQEKITTKLTLFFISPIDSPIRRPVPGCNMAKQPSSLSAAPLIAATIITGGLSLASVHAMPAEALVEPSTGLVPAGAVASQGRELPSPDTVDEARWATQQDDYVLSESGHVVRRGEPAGAGEATSTGATGPEDLHNYFGGGANSYLQCDHPPVSPEQIARLVIEAAQRHQVDPRFAIAVVTAESRLERQHSSATDAIWPMRLRPETAERFAVTDICDAAQSIDVGVRYLRQLTDEFHSPLLVAAAYHAGESRVREHRGIPPMPDTVEFVAQVLNAKLSLAGSSPTAYALPPSPNEGHGSGDASGVITLRERRQWVGGVMHF</sequence>
<dbReference type="InterPro" id="IPR008258">
    <property type="entry name" value="Transglycosylase_SLT_dom_1"/>
</dbReference>
<dbReference type="RefSeq" id="WP_368804750.1">
    <property type="nucleotide sequence ID" value="NZ_JAZHFV010000008.1"/>
</dbReference>
<accession>A0ABV3WZ57</accession>
<dbReference type="CDD" id="cd00254">
    <property type="entry name" value="LT-like"/>
    <property type="match status" value="1"/>
</dbReference>
<keyword evidence="4" id="KW-0456">Lyase</keyword>
<evidence type="ECO:0000256" key="2">
    <source>
        <dbReference type="ARBA" id="ARBA00009387"/>
    </source>
</evidence>
<dbReference type="EMBL" id="JAZHFV010000008">
    <property type="protein sequence ID" value="MEX4009979.1"/>
    <property type="molecule type" value="Genomic_DNA"/>
</dbReference>
<dbReference type="PANTHER" id="PTHR37423">
    <property type="entry name" value="SOLUBLE LYTIC MUREIN TRANSGLYCOSYLASE-RELATED"/>
    <property type="match status" value="1"/>
</dbReference>
<comment type="caution">
    <text evidence="4">The sequence shown here is derived from an EMBL/GenBank/DDBJ whole genome shotgun (WGS) entry which is preliminary data.</text>
</comment>
<dbReference type="Gene3D" id="1.10.530.10">
    <property type="match status" value="1"/>
</dbReference>
<proteinExistence type="inferred from homology"/>
<dbReference type="SUPFAM" id="SSF53955">
    <property type="entry name" value="Lysozyme-like"/>
    <property type="match status" value="1"/>
</dbReference>
<comment type="similarity">
    <text evidence="2">Belongs to the virb1 family.</text>
</comment>
<feature type="domain" description="Transglycosylase SLT" evidence="3">
    <location>
        <begin position="171"/>
        <end position="267"/>
    </location>
</feature>
<evidence type="ECO:0000313" key="4">
    <source>
        <dbReference type="EMBL" id="MEX4009979.1"/>
    </source>
</evidence>
<dbReference type="InterPro" id="IPR023346">
    <property type="entry name" value="Lysozyme-like_dom_sf"/>
</dbReference>
<evidence type="ECO:0000259" key="3">
    <source>
        <dbReference type="Pfam" id="PF01464"/>
    </source>
</evidence>
<dbReference type="PANTHER" id="PTHR37423:SF2">
    <property type="entry name" value="MEMBRANE-BOUND LYTIC MUREIN TRANSGLYCOSYLASE C"/>
    <property type="match status" value="1"/>
</dbReference>
<dbReference type="Proteomes" id="UP001559025">
    <property type="component" value="Unassembled WGS sequence"/>
</dbReference>
<dbReference type="Pfam" id="PF01464">
    <property type="entry name" value="SLT"/>
    <property type="match status" value="1"/>
</dbReference>